<dbReference type="AlphaFoldDB" id="A0A9P9EYZ2"/>
<dbReference type="Proteomes" id="UP000717696">
    <property type="component" value="Unassembled WGS sequence"/>
</dbReference>
<evidence type="ECO:0000313" key="1">
    <source>
        <dbReference type="EMBL" id="KAH7147178.1"/>
    </source>
</evidence>
<proteinExistence type="predicted"/>
<accession>A0A9P9EYZ2</accession>
<reference evidence="1" key="1">
    <citation type="journal article" date="2021" name="Nat. Commun.">
        <title>Genetic determinants of endophytism in the Arabidopsis root mycobiome.</title>
        <authorList>
            <person name="Mesny F."/>
            <person name="Miyauchi S."/>
            <person name="Thiergart T."/>
            <person name="Pickel B."/>
            <person name="Atanasova L."/>
            <person name="Karlsson M."/>
            <person name="Huettel B."/>
            <person name="Barry K.W."/>
            <person name="Haridas S."/>
            <person name="Chen C."/>
            <person name="Bauer D."/>
            <person name="Andreopoulos W."/>
            <person name="Pangilinan J."/>
            <person name="LaButti K."/>
            <person name="Riley R."/>
            <person name="Lipzen A."/>
            <person name="Clum A."/>
            <person name="Drula E."/>
            <person name="Henrissat B."/>
            <person name="Kohler A."/>
            <person name="Grigoriev I.V."/>
            <person name="Martin F.M."/>
            <person name="Hacquard S."/>
        </authorList>
    </citation>
    <scope>NUCLEOTIDE SEQUENCE</scope>
    <source>
        <strain evidence="1">MPI-CAGE-AT-0021</strain>
    </source>
</reference>
<comment type="caution">
    <text evidence="1">The sequence shown here is derived from an EMBL/GenBank/DDBJ whole genome shotgun (WGS) entry which is preliminary data.</text>
</comment>
<dbReference type="SUPFAM" id="SSF53720">
    <property type="entry name" value="ALDH-like"/>
    <property type="match status" value="1"/>
</dbReference>
<dbReference type="EMBL" id="JAGMUU010000008">
    <property type="protein sequence ID" value="KAH7147178.1"/>
    <property type="molecule type" value="Genomic_DNA"/>
</dbReference>
<dbReference type="InterPro" id="IPR016162">
    <property type="entry name" value="Ald_DH_N"/>
</dbReference>
<dbReference type="Gene3D" id="3.40.605.10">
    <property type="entry name" value="Aldehyde Dehydrogenase, Chain A, domain 1"/>
    <property type="match status" value="1"/>
</dbReference>
<keyword evidence="2" id="KW-1185">Reference proteome</keyword>
<sequence length="131" mass="14598">MDMAVFAPPSTSIIRRWRLSSSRMPHVWHRAIFLIVKHSEKGLLGFLAIAPLLEETGFFHGVLQVLSGDGQTGAMLAKQMGIRKFAVSSTWKVEKVTSMSQNWDQAGEEGVILDPLLIDFQLHTGETQSFT</sequence>
<dbReference type="GO" id="GO:0016491">
    <property type="term" value="F:oxidoreductase activity"/>
    <property type="evidence" value="ECO:0007669"/>
    <property type="project" value="InterPro"/>
</dbReference>
<evidence type="ECO:0000313" key="2">
    <source>
        <dbReference type="Proteomes" id="UP000717696"/>
    </source>
</evidence>
<gene>
    <name evidence="1" type="ORF">B0J13DRAFT_524880</name>
</gene>
<dbReference type="InterPro" id="IPR016161">
    <property type="entry name" value="Ald_DH/histidinol_DH"/>
</dbReference>
<organism evidence="1 2">
    <name type="scientific">Dactylonectria estremocensis</name>
    <dbReference type="NCBI Taxonomy" id="1079267"/>
    <lineage>
        <taxon>Eukaryota</taxon>
        <taxon>Fungi</taxon>
        <taxon>Dikarya</taxon>
        <taxon>Ascomycota</taxon>
        <taxon>Pezizomycotina</taxon>
        <taxon>Sordariomycetes</taxon>
        <taxon>Hypocreomycetidae</taxon>
        <taxon>Hypocreales</taxon>
        <taxon>Nectriaceae</taxon>
        <taxon>Dactylonectria</taxon>
    </lineage>
</organism>
<protein>
    <submittedName>
        <fullName evidence="1">Uncharacterized protein</fullName>
    </submittedName>
</protein>
<name>A0A9P9EYZ2_9HYPO</name>